<accession>X1JX84</accession>
<feature type="non-terminal residue" evidence="1">
    <location>
        <position position="1"/>
    </location>
</feature>
<proteinExistence type="predicted"/>
<gene>
    <name evidence="1" type="ORF">S06H3_01900</name>
</gene>
<dbReference type="AlphaFoldDB" id="X1JX84"/>
<dbReference type="EMBL" id="BARV01000514">
    <property type="protein sequence ID" value="GAH99351.1"/>
    <property type="molecule type" value="Genomic_DNA"/>
</dbReference>
<protein>
    <submittedName>
        <fullName evidence="1">Uncharacterized protein</fullName>
    </submittedName>
</protein>
<organism evidence="1">
    <name type="scientific">marine sediment metagenome</name>
    <dbReference type="NCBI Taxonomy" id="412755"/>
    <lineage>
        <taxon>unclassified sequences</taxon>
        <taxon>metagenomes</taxon>
        <taxon>ecological metagenomes</taxon>
    </lineage>
</organism>
<sequence>DMTVIRHTTSFYDIDAIIAAVKKDMIKFNTPEGALKIENLYYDPETEELVWKIEEK</sequence>
<evidence type="ECO:0000313" key="1">
    <source>
        <dbReference type="EMBL" id="GAH99351.1"/>
    </source>
</evidence>
<name>X1JX84_9ZZZZ</name>
<comment type="caution">
    <text evidence="1">The sequence shown here is derived from an EMBL/GenBank/DDBJ whole genome shotgun (WGS) entry which is preliminary data.</text>
</comment>
<reference evidence="1" key="1">
    <citation type="journal article" date="2014" name="Front. Microbiol.">
        <title>High frequency of phylogenetically diverse reductive dehalogenase-homologous genes in deep subseafloor sedimentary metagenomes.</title>
        <authorList>
            <person name="Kawai M."/>
            <person name="Futagami T."/>
            <person name="Toyoda A."/>
            <person name="Takaki Y."/>
            <person name="Nishi S."/>
            <person name="Hori S."/>
            <person name="Arai W."/>
            <person name="Tsubouchi T."/>
            <person name="Morono Y."/>
            <person name="Uchiyama I."/>
            <person name="Ito T."/>
            <person name="Fujiyama A."/>
            <person name="Inagaki F."/>
            <person name="Takami H."/>
        </authorList>
    </citation>
    <scope>NUCLEOTIDE SEQUENCE</scope>
    <source>
        <strain evidence="1">Expedition CK06-06</strain>
    </source>
</reference>